<evidence type="ECO:0000256" key="5">
    <source>
        <dbReference type="ARBA" id="ARBA00023002"/>
    </source>
</evidence>
<dbReference type="GO" id="GO:0004497">
    <property type="term" value="F:monooxygenase activity"/>
    <property type="evidence" value="ECO:0007669"/>
    <property type="project" value="UniProtKB-KW"/>
</dbReference>
<protein>
    <recommendedName>
        <fullName evidence="7">FAD-binding domain-containing protein</fullName>
    </recommendedName>
</protein>
<dbReference type="OrthoDB" id="4870534at2759"/>
<keyword evidence="9" id="KW-1185">Reference proteome</keyword>
<evidence type="ECO:0000256" key="2">
    <source>
        <dbReference type="ARBA" id="ARBA00007992"/>
    </source>
</evidence>
<dbReference type="PANTHER" id="PTHR47356">
    <property type="entry name" value="FAD-DEPENDENT MONOOXYGENASE ASQG-RELATED"/>
    <property type="match status" value="1"/>
</dbReference>
<keyword evidence="3" id="KW-0285">Flavoprotein</keyword>
<dbReference type="Gene3D" id="3.50.50.60">
    <property type="entry name" value="FAD/NAD(P)-binding domain"/>
    <property type="match status" value="1"/>
</dbReference>
<name>A0A179I9J8_CORDF</name>
<dbReference type="PANTHER" id="PTHR47356:SF2">
    <property type="entry name" value="FAD-BINDING DOMAIN-CONTAINING PROTEIN-RELATED"/>
    <property type="match status" value="1"/>
</dbReference>
<evidence type="ECO:0000256" key="6">
    <source>
        <dbReference type="ARBA" id="ARBA00023033"/>
    </source>
</evidence>
<dbReference type="GO" id="GO:0071949">
    <property type="term" value="F:FAD binding"/>
    <property type="evidence" value="ECO:0007669"/>
    <property type="project" value="InterPro"/>
</dbReference>
<comment type="caution">
    <text evidence="8">The sequence shown here is derived from an EMBL/GenBank/DDBJ whole genome shotgun (WGS) entry which is preliminary data.</text>
</comment>
<dbReference type="InterPro" id="IPR036188">
    <property type="entry name" value="FAD/NAD-bd_sf"/>
</dbReference>
<dbReference type="PRINTS" id="PR00420">
    <property type="entry name" value="RNGMNOXGNASE"/>
</dbReference>
<comment type="cofactor">
    <cofactor evidence="1">
        <name>FAD</name>
        <dbReference type="ChEBI" id="CHEBI:57692"/>
    </cofactor>
</comment>
<dbReference type="EMBL" id="LUKN01002522">
    <property type="protein sequence ID" value="OAQ98954.1"/>
    <property type="molecule type" value="Genomic_DNA"/>
</dbReference>
<evidence type="ECO:0000256" key="1">
    <source>
        <dbReference type="ARBA" id="ARBA00001974"/>
    </source>
</evidence>
<reference evidence="8 9" key="1">
    <citation type="submission" date="2016-03" db="EMBL/GenBank/DDBJ databases">
        <title>Fine-scale spatial genetic structure of a fungal parasite of coffee scale insects.</title>
        <authorList>
            <person name="Jackson D."/>
            <person name="Zemenick K.A."/>
            <person name="Malloure B."/>
            <person name="Quandt C.A."/>
            <person name="James T.Y."/>
        </authorList>
    </citation>
    <scope>NUCLEOTIDE SEQUENCE [LARGE SCALE GENOMIC DNA]</scope>
    <source>
        <strain evidence="8 9">UM487</strain>
    </source>
</reference>
<feature type="domain" description="FAD-binding" evidence="7">
    <location>
        <begin position="291"/>
        <end position="339"/>
    </location>
</feature>
<evidence type="ECO:0000259" key="7">
    <source>
        <dbReference type="Pfam" id="PF01494"/>
    </source>
</evidence>
<dbReference type="InterPro" id="IPR050562">
    <property type="entry name" value="FAD_mOase_fung"/>
</dbReference>
<accession>A0A179I9J8</accession>
<evidence type="ECO:0000256" key="4">
    <source>
        <dbReference type="ARBA" id="ARBA00022827"/>
    </source>
</evidence>
<dbReference type="Proteomes" id="UP000243081">
    <property type="component" value="Unassembled WGS sequence"/>
</dbReference>
<dbReference type="Pfam" id="PF01494">
    <property type="entry name" value="FAD_binding_3"/>
    <property type="match status" value="2"/>
</dbReference>
<gene>
    <name evidence="8" type="ORF">LLEC1_00604</name>
</gene>
<proteinExistence type="inferred from homology"/>
<dbReference type="InterPro" id="IPR002938">
    <property type="entry name" value="FAD-bd"/>
</dbReference>
<keyword evidence="6" id="KW-0503">Monooxygenase</keyword>
<sequence length="441" mass="48379">MPTKFKVLIAGGGPVGLTAALALSKANIEFTLLEKRRQAVSNAGSDLVLSPIGLRALSQLGLYSELSAASTPLGAIQRSDHEGNDLGQVKIFEYMQENFGEPPRVLPRRDLCQILWDRLPDPRNVICDKDICQVKETAEGVTAICSDGSSYEADMIIGADGVHSQVRAHINRSSSRQVVDEKQEDREFFDAYYTCLWMRFSSEGLCAGSTFETHGNGASTQMFVSPHHAVAGVYERLSEPIRAHRIFTGEDERALVSRWKDLPLSTDRTVTLGAAYNRRIASGLVALQEGVHQTWSSGGRLVLVGDAAHVFTPITGAGCNNGILDVVVLVNELHSLLDAKNTKPDSEALRKAFDSYESFRKEKVMSECQTATQVAATASWQSTLRRLADQYLISLSWVQKLMMKHASAKIASTPGFYFLPADEHVHGKILWRPSGFPANGR</sequence>
<evidence type="ECO:0000256" key="3">
    <source>
        <dbReference type="ARBA" id="ARBA00022630"/>
    </source>
</evidence>
<evidence type="ECO:0000313" key="8">
    <source>
        <dbReference type="EMBL" id="OAQ98954.1"/>
    </source>
</evidence>
<organism evidence="8 9">
    <name type="scientific">Cordyceps confragosa</name>
    <name type="common">Lecanicillium lecanii</name>
    <dbReference type="NCBI Taxonomy" id="2714763"/>
    <lineage>
        <taxon>Eukaryota</taxon>
        <taxon>Fungi</taxon>
        <taxon>Dikarya</taxon>
        <taxon>Ascomycota</taxon>
        <taxon>Pezizomycotina</taxon>
        <taxon>Sordariomycetes</taxon>
        <taxon>Hypocreomycetidae</taxon>
        <taxon>Hypocreales</taxon>
        <taxon>Cordycipitaceae</taxon>
        <taxon>Akanthomyces</taxon>
    </lineage>
</organism>
<dbReference type="AlphaFoldDB" id="A0A179I9J8"/>
<comment type="similarity">
    <text evidence="2">Belongs to the paxM FAD-dependent monooxygenase family.</text>
</comment>
<evidence type="ECO:0000313" key="9">
    <source>
        <dbReference type="Proteomes" id="UP000243081"/>
    </source>
</evidence>
<dbReference type="SUPFAM" id="SSF51905">
    <property type="entry name" value="FAD/NAD(P)-binding domain"/>
    <property type="match status" value="1"/>
</dbReference>
<dbReference type="OMA" id="HWSWGGR"/>
<feature type="domain" description="FAD-binding" evidence="7">
    <location>
        <begin position="5"/>
        <end position="172"/>
    </location>
</feature>
<keyword evidence="4" id="KW-0274">FAD</keyword>
<keyword evidence="5" id="KW-0560">Oxidoreductase</keyword>